<dbReference type="SUPFAM" id="SSF46689">
    <property type="entry name" value="Homeodomain-like"/>
    <property type="match status" value="2"/>
</dbReference>
<dbReference type="RefSeq" id="WP_246230934.1">
    <property type="nucleotide sequence ID" value="NZ_AP022588.1"/>
</dbReference>
<keyword evidence="6" id="KW-1185">Reference proteome</keyword>
<dbReference type="EMBL" id="AP022588">
    <property type="protein sequence ID" value="BBY26705.1"/>
    <property type="molecule type" value="Genomic_DNA"/>
</dbReference>
<dbReference type="Pfam" id="PF12833">
    <property type="entry name" value="HTH_18"/>
    <property type="match status" value="1"/>
</dbReference>
<name>A0A7I7QKA9_9MYCO</name>
<dbReference type="AlphaFoldDB" id="A0A7I7QKA9"/>
<evidence type="ECO:0000256" key="2">
    <source>
        <dbReference type="ARBA" id="ARBA00023125"/>
    </source>
</evidence>
<dbReference type="Pfam" id="PF06719">
    <property type="entry name" value="AraC_N"/>
    <property type="match status" value="1"/>
</dbReference>
<keyword evidence="2" id="KW-0238">DNA-binding</keyword>
<keyword evidence="3" id="KW-0804">Transcription</keyword>
<dbReference type="InterPro" id="IPR018062">
    <property type="entry name" value="HTH_AraC-typ_CS"/>
</dbReference>
<dbReference type="PROSITE" id="PS00041">
    <property type="entry name" value="HTH_ARAC_FAMILY_1"/>
    <property type="match status" value="1"/>
</dbReference>
<dbReference type="GO" id="GO:0003700">
    <property type="term" value="F:DNA-binding transcription factor activity"/>
    <property type="evidence" value="ECO:0007669"/>
    <property type="project" value="InterPro"/>
</dbReference>
<feature type="domain" description="HTH araC/xylS-type" evidence="4">
    <location>
        <begin position="195"/>
        <end position="293"/>
    </location>
</feature>
<dbReference type="GO" id="GO:0043565">
    <property type="term" value="F:sequence-specific DNA binding"/>
    <property type="evidence" value="ECO:0007669"/>
    <property type="project" value="InterPro"/>
</dbReference>
<evidence type="ECO:0000256" key="1">
    <source>
        <dbReference type="ARBA" id="ARBA00023015"/>
    </source>
</evidence>
<accession>A0A7I7QKA9</accession>
<dbReference type="InterPro" id="IPR018060">
    <property type="entry name" value="HTH_AraC"/>
</dbReference>
<dbReference type="SMART" id="SM00342">
    <property type="entry name" value="HTH_ARAC"/>
    <property type="match status" value="1"/>
</dbReference>
<dbReference type="Proteomes" id="UP000467193">
    <property type="component" value="Chromosome"/>
</dbReference>
<reference evidence="5 6" key="1">
    <citation type="journal article" date="2019" name="Emerg. Microbes Infect.">
        <title>Comprehensive subspecies identification of 175 nontuberculous mycobacteria species based on 7547 genomic profiles.</title>
        <authorList>
            <person name="Matsumoto Y."/>
            <person name="Kinjo T."/>
            <person name="Motooka D."/>
            <person name="Nabeya D."/>
            <person name="Jung N."/>
            <person name="Uechi K."/>
            <person name="Horii T."/>
            <person name="Iida T."/>
            <person name="Fujita J."/>
            <person name="Nakamura S."/>
        </authorList>
    </citation>
    <scope>NUCLEOTIDE SEQUENCE [LARGE SCALE GENOMIC DNA]</scope>
    <source>
        <strain evidence="5 6">JCM 17899</strain>
    </source>
</reference>
<evidence type="ECO:0000313" key="6">
    <source>
        <dbReference type="Proteomes" id="UP000467193"/>
    </source>
</evidence>
<keyword evidence="1" id="KW-0805">Transcription regulation</keyword>
<dbReference type="PROSITE" id="PS01124">
    <property type="entry name" value="HTH_ARAC_FAMILY_2"/>
    <property type="match status" value="1"/>
</dbReference>
<dbReference type="Gene3D" id="1.10.10.60">
    <property type="entry name" value="Homeodomain-like"/>
    <property type="match status" value="1"/>
</dbReference>
<protein>
    <submittedName>
        <fullName evidence="5">AraC family transcriptional regulator</fullName>
    </submittedName>
</protein>
<sequence>MHTRAALLAEIGDRIARHARPDMTTSIDGVLLSKVATDGSTPDYTLTEPLLVVMAQGGKRLLLGDRTYEYRAGHCLLVAATVPVTGHYVDTSAASPSLGFGLALRPAEIAALMLRAPGERRRRTEHPESAITTGDADVDLLDAVARMLRLLDRPDDAAVLAPLIEREILWRVLTGPLGPTLRQIGSADGNLAHVSRTISWLRNNYAQPVRIDDLASMAGMSSSAYHRHFRGVTAMTPLQFQKCIRLQHARSLLLARPGDVAGIGHTVGYDSPSQFNREYRRLFGVPPGRDAERLRDQPSRAVALV</sequence>
<dbReference type="PANTHER" id="PTHR43436:SF1">
    <property type="entry name" value="TRANSCRIPTIONAL REGULATORY PROTEIN"/>
    <property type="match status" value="1"/>
</dbReference>
<organism evidence="5 6">
    <name type="scientific">Mycolicibacterium sediminis</name>
    <dbReference type="NCBI Taxonomy" id="1286180"/>
    <lineage>
        <taxon>Bacteria</taxon>
        <taxon>Bacillati</taxon>
        <taxon>Actinomycetota</taxon>
        <taxon>Actinomycetes</taxon>
        <taxon>Mycobacteriales</taxon>
        <taxon>Mycobacteriaceae</taxon>
        <taxon>Mycolicibacterium</taxon>
    </lineage>
</organism>
<dbReference type="KEGG" id="msei:MSEDJ_08010"/>
<evidence type="ECO:0000259" key="4">
    <source>
        <dbReference type="PROSITE" id="PS01124"/>
    </source>
</evidence>
<evidence type="ECO:0000256" key="3">
    <source>
        <dbReference type="ARBA" id="ARBA00023163"/>
    </source>
</evidence>
<dbReference type="PANTHER" id="PTHR43436">
    <property type="entry name" value="ARAC-FAMILY TRANSCRIPTIONAL REGULATOR"/>
    <property type="match status" value="1"/>
</dbReference>
<evidence type="ECO:0000313" key="5">
    <source>
        <dbReference type="EMBL" id="BBY26705.1"/>
    </source>
</evidence>
<gene>
    <name evidence="5" type="ORF">MSEDJ_08010</name>
</gene>
<dbReference type="InterPro" id="IPR009594">
    <property type="entry name" value="Tscrpt_reg_HTH_AraC_N"/>
</dbReference>
<dbReference type="InterPro" id="IPR009057">
    <property type="entry name" value="Homeodomain-like_sf"/>
</dbReference>
<proteinExistence type="predicted"/>